<proteinExistence type="predicted"/>
<evidence type="ECO:0000259" key="1">
    <source>
        <dbReference type="SMART" id="SM00881"/>
    </source>
</evidence>
<comment type="caution">
    <text evidence="2">The sequence shown here is derived from an EMBL/GenBank/DDBJ whole genome shotgun (WGS) entry which is preliminary data.</text>
</comment>
<gene>
    <name evidence="2" type="ORF">ENO47_07750</name>
</gene>
<dbReference type="InterPro" id="IPR036291">
    <property type="entry name" value="NAD(P)-bd_dom_sf"/>
</dbReference>
<dbReference type="Pfam" id="PF13380">
    <property type="entry name" value="CoA_binding_2"/>
    <property type="match status" value="1"/>
</dbReference>
<dbReference type="Gene3D" id="3.40.50.720">
    <property type="entry name" value="NAD(P)-binding Rossmann-like Domain"/>
    <property type="match status" value="1"/>
</dbReference>
<sequence length="139" mass="15713">MKELHHPHNDNAFEVLKSAKVVAVIGISPDKERPSYYVSERVLSKGLHKVYFINPKYAGQEILGIKVLSSLEEVPEPVDIVNVFRNPAHIEPIFEEALKIGAKCVWLQPGCENMEVIEKYKDKIGVVWNACIGVEARYL</sequence>
<dbReference type="EMBL" id="DSFP01000067">
    <property type="protein sequence ID" value="HEW46539.1"/>
    <property type="molecule type" value="Genomic_DNA"/>
</dbReference>
<accession>A0A7C2VB57</accession>
<dbReference type="SUPFAM" id="SSF51735">
    <property type="entry name" value="NAD(P)-binding Rossmann-fold domains"/>
    <property type="match status" value="1"/>
</dbReference>
<dbReference type="AlphaFoldDB" id="A0A7C2VB57"/>
<dbReference type="SMART" id="SM00881">
    <property type="entry name" value="CoA_binding"/>
    <property type="match status" value="1"/>
</dbReference>
<organism evidence="2">
    <name type="scientific">Hydrogenobacter sp</name>
    <dbReference type="NCBI Taxonomy" id="2152829"/>
    <lineage>
        <taxon>Bacteria</taxon>
        <taxon>Pseudomonadati</taxon>
        <taxon>Aquificota</taxon>
        <taxon>Aquificia</taxon>
        <taxon>Aquificales</taxon>
        <taxon>Aquificaceae</taxon>
        <taxon>Hydrogenobacter</taxon>
    </lineage>
</organism>
<feature type="domain" description="CoA-binding" evidence="1">
    <location>
        <begin position="16"/>
        <end position="111"/>
    </location>
</feature>
<evidence type="ECO:0000313" key="2">
    <source>
        <dbReference type="EMBL" id="HEW46539.1"/>
    </source>
</evidence>
<name>A0A7C2VB57_9AQUI</name>
<protein>
    <submittedName>
        <fullName evidence="2">CoA-binding protein</fullName>
    </submittedName>
</protein>
<reference evidence="2" key="1">
    <citation type="journal article" date="2020" name="mSystems">
        <title>Genome- and Community-Level Interaction Insights into Carbon Utilization and Element Cycling Functions of Hydrothermarchaeota in Hydrothermal Sediment.</title>
        <authorList>
            <person name="Zhou Z."/>
            <person name="Liu Y."/>
            <person name="Xu W."/>
            <person name="Pan J."/>
            <person name="Luo Z.H."/>
            <person name="Li M."/>
        </authorList>
    </citation>
    <scope>NUCLEOTIDE SEQUENCE [LARGE SCALE GENOMIC DNA]</scope>
    <source>
        <strain evidence="2">SpSt-132</strain>
    </source>
</reference>
<dbReference type="PANTHER" id="PTHR33303">
    <property type="entry name" value="CYTOPLASMIC PROTEIN-RELATED"/>
    <property type="match status" value="1"/>
</dbReference>
<dbReference type="PANTHER" id="PTHR33303:SF2">
    <property type="entry name" value="COA-BINDING DOMAIN-CONTAINING PROTEIN"/>
    <property type="match status" value="1"/>
</dbReference>
<dbReference type="InterPro" id="IPR003781">
    <property type="entry name" value="CoA-bd"/>
</dbReference>